<sequence>MPRYHFKLVDSRRVSDYGLHELIDDTIAQIEAIKLARSLRAERPELSGQNYSISVTTEDGIGICVIPLDDI</sequence>
<gene>
    <name evidence="2" type="ORF">SAMN05444170_4577</name>
</gene>
<accession>A0A1M7UDH2</accession>
<dbReference type="EMBL" id="LT670849">
    <property type="protein sequence ID" value="SHN81006.1"/>
    <property type="molecule type" value="Genomic_DNA"/>
</dbReference>
<dbReference type="OrthoDB" id="8138475at2"/>
<organism evidence="2 3">
    <name type="scientific">Bradyrhizobium erythrophlei</name>
    <dbReference type="NCBI Taxonomy" id="1437360"/>
    <lineage>
        <taxon>Bacteria</taxon>
        <taxon>Pseudomonadati</taxon>
        <taxon>Pseudomonadota</taxon>
        <taxon>Alphaproteobacteria</taxon>
        <taxon>Hyphomicrobiales</taxon>
        <taxon>Nitrobacteraceae</taxon>
        <taxon>Bradyrhizobium</taxon>
    </lineage>
</organism>
<evidence type="ECO:0000259" key="1">
    <source>
        <dbReference type="Pfam" id="PF21834"/>
    </source>
</evidence>
<feature type="domain" description="DUF6894" evidence="1">
    <location>
        <begin position="3"/>
        <end position="68"/>
    </location>
</feature>
<dbReference type="RefSeq" id="WP_072821237.1">
    <property type="nucleotide sequence ID" value="NZ_LT670849.1"/>
</dbReference>
<proteinExistence type="predicted"/>
<dbReference type="Proteomes" id="UP000184096">
    <property type="component" value="Chromosome I"/>
</dbReference>
<name>A0A1M7UDH2_9BRAD</name>
<evidence type="ECO:0000313" key="3">
    <source>
        <dbReference type="Proteomes" id="UP000184096"/>
    </source>
</evidence>
<dbReference type="Pfam" id="PF21834">
    <property type="entry name" value="DUF6894"/>
    <property type="match status" value="1"/>
</dbReference>
<reference evidence="3" key="1">
    <citation type="submission" date="2016-11" db="EMBL/GenBank/DDBJ databases">
        <authorList>
            <person name="Varghese N."/>
            <person name="Submissions S."/>
        </authorList>
    </citation>
    <scope>NUCLEOTIDE SEQUENCE [LARGE SCALE GENOMIC DNA]</scope>
    <source>
        <strain evidence="3">GAS401</strain>
    </source>
</reference>
<evidence type="ECO:0000313" key="2">
    <source>
        <dbReference type="EMBL" id="SHN81006.1"/>
    </source>
</evidence>
<dbReference type="InterPro" id="IPR054189">
    <property type="entry name" value="DUF6894"/>
</dbReference>
<protein>
    <recommendedName>
        <fullName evidence="1">DUF6894 domain-containing protein</fullName>
    </recommendedName>
</protein>
<dbReference type="AlphaFoldDB" id="A0A1M7UDH2"/>
<keyword evidence="3" id="KW-1185">Reference proteome</keyword>